<comment type="caution">
    <text evidence="1">The sequence shown here is derived from an EMBL/GenBank/DDBJ whole genome shotgun (WGS) entry which is preliminary data.</text>
</comment>
<dbReference type="Proteomes" id="UP000886998">
    <property type="component" value="Unassembled WGS sequence"/>
</dbReference>
<dbReference type="EMBL" id="BMAV01001558">
    <property type="protein sequence ID" value="GFY39860.1"/>
    <property type="molecule type" value="Genomic_DNA"/>
</dbReference>
<protein>
    <submittedName>
        <fullName evidence="1">Uncharacterized protein</fullName>
    </submittedName>
</protein>
<organism evidence="1 2">
    <name type="scientific">Trichonephila inaurata madagascariensis</name>
    <dbReference type="NCBI Taxonomy" id="2747483"/>
    <lineage>
        <taxon>Eukaryota</taxon>
        <taxon>Metazoa</taxon>
        <taxon>Ecdysozoa</taxon>
        <taxon>Arthropoda</taxon>
        <taxon>Chelicerata</taxon>
        <taxon>Arachnida</taxon>
        <taxon>Araneae</taxon>
        <taxon>Araneomorphae</taxon>
        <taxon>Entelegynae</taxon>
        <taxon>Araneoidea</taxon>
        <taxon>Nephilidae</taxon>
        <taxon>Trichonephila</taxon>
        <taxon>Trichonephila inaurata</taxon>
    </lineage>
</organism>
<reference evidence="1" key="1">
    <citation type="submission" date="2020-08" db="EMBL/GenBank/DDBJ databases">
        <title>Multicomponent nature underlies the extraordinary mechanical properties of spider dragline silk.</title>
        <authorList>
            <person name="Kono N."/>
            <person name="Nakamura H."/>
            <person name="Mori M."/>
            <person name="Yoshida Y."/>
            <person name="Ohtoshi R."/>
            <person name="Malay A.D."/>
            <person name="Moran D.A.P."/>
            <person name="Tomita M."/>
            <person name="Numata K."/>
            <person name="Arakawa K."/>
        </authorList>
    </citation>
    <scope>NUCLEOTIDE SEQUENCE</scope>
</reference>
<evidence type="ECO:0000313" key="1">
    <source>
        <dbReference type="EMBL" id="GFY39860.1"/>
    </source>
</evidence>
<keyword evidence="2" id="KW-1185">Reference proteome</keyword>
<proteinExistence type="predicted"/>
<name>A0A8X6WRE4_9ARAC</name>
<accession>A0A8X6WRE4</accession>
<dbReference type="AlphaFoldDB" id="A0A8X6WRE4"/>
<sequence length="87" mass="10250">MHFNVDRSSHTASIPNCHYPEVIETLQFMMHSRRYRLTRASHRLRLRQIFVYLTSVAYFGTSSSFDPHHVIRVTTNTPTSKTNDRLI</sequence>
<evidence type="ECO:0000313" key="2">
    <source>
        <dbReference type="Proteomes" id="UP000886998"/>
    </source>
</evidence>
<gene>
    <name evidence="1" type="ORF">TNIN_209061</name>
</gene>